<dbReference type="InterPro" id="IPR036736">
    <property type="entry name" value="ACP-like_sf"/>
</dbReference>
<evidence type="ECO:0000313" key="5">
    <source>
        <dbReference type="Proteomes" id="UP000533598"/>
    </source>
</evidence>
<dbReference type="InterPro" id="IPR009081">
    <property type="entry name" value="PP-bd_ACP"/>
</dbReference>
<name>A0A7W7CA43_9PSEU</name>
<protein>
    <submittedName>
        <fullName evidence="4">Acyl carrier protein</fullName>
    </submittedName>
</protein>
<dbReference type="PROSITE" id="PS00012">
    <property type="entry name" value="PHOSPHOPANTETHEINE"/>
    <property type="match status" value="1"/>
</dbReference>
<dbReference type="SMART" id="SM00823">
    <property type="entry name" value="PKS_PP"/>
    <property type="match status" value="1"/>
</dbReference>
<sequence length="89" mass="9754">MSTQLTLDELKEFLARAVGEDESVDLDGDVLDTNLMDLGFDSLAIIDTTSRLERHFKIKIPESAAADIETPRHLLDLVNQQVALAGSTV</sequence>
<dbReference type="PROSITE" id="PS50075">
    <property type="entry name" value="CARRIER"/>
    <property type="match status" value="1"/>
</dbReference>
<dbReference type="EMBL" id="JACHMH010000001">
    <property type="protein sequence ID" value="MBB4676126.1"/>
    <property type="molecule type" value="Genomic_DNA"/>
</dbReference>
<evidence type="ECO:0000256" key="1">
    <source>
        <dbReference type="ARBA" id="ARBA00022450"/>
    </source>
</evidence>
<dbReference type="Pfam" id="PF00550">
    <property type="entry name" value="PP-binding"/>
    <property type="match status" value="1"/>
</dbReference>
<dbReference type="InterPro" id="IPR020806">
    <property type="entry name" value="PKS_PP-bd"/>
</dbReference>
<proteinExistence type="predicted"/>
<organism evidence="4 5">
    <name type="scientific">Crossiella cryophila</name>
    <dbReference type="NCBI Taxonomy" id="43355"/>
    <lineage>
        <taxon>Bacteria</taxon>
        <taxon>Bacillati</taxon>
        <taxon>Actinomycetota</taxon>
        <taxon>Actinomycetes</taxon>
        <taxon>Pseudonocardiales</taxon>
        <taxon>Pseudonocardiaceae</taxon>
        <taxon>Crossiella</taxon>
    </lineage>
</organism>
<dbReference type="Proteomes" id="UP000533598">
    <property type="component" value="Unassembled WGS sequence"/>
</dbReference>
<dbReference type="AlphaFoldDB" id="A0A7W7CA43"/>
<evidence type="ECO:0000256" key="2">
    <source>
        <dbReference type="ARBA" id="ARBA00022553"/>
    </source>
</evidence>
<comment type="caution">
    <text evidence="4">The sequence shown here is derived from an EMBL/GenBank/DDBJ whole genome shotgun (WGS) entry which is preliminary data.</text>
</comment>
<dbReference type="RefSeq" id="WP_185001989.1">
    <property type="nucleotide sequence ID" value="NZ_BAAAUI010000016.1"/>
</dbReference>
<dbReference type="SUPFAM" id="SSF47336">
    <property type="entry name" value="ACP-like"/>
    <property type="match status" value="1"/>
</dbReference>
<keyword evidence="2" id="KW-0597">Phosphoprotein</keyword>
<gene>
    <name evidence="4" type="ORF">HNR67_002244</name>
</gene>
<dbReference type="InterPro" id="IPR006162">
    <property type="entry name" value="Ppantetheine_attach_site"/>
</dbReference>
<keyword evidence="1" id="KW-0596">Phosphopantetheine</keyword>
<evidence type="ECO:0000259" key="3">
    <source>
        <dbReference type="PROSITE" id="PS50075"/>
    </source>
</evidence>
<evidence type="ECO:0000313" key="4">
    <source>
        <dbReference type="EMBL" id="MBB4676126.1"/>
    </source>
</evidence>
<accession>A0A7W7CA43</accession>
<feature type="domain" description="Carrier" evidence="3">
    <location>
        <begin position="4"/>
        <end position="82"/>
    </location>
</feature>
<dbReference type="Gene3D" id="1.10.1200.10">
    <property type="entry name" value="ACP-like"/>
    <property type="match status" value="1"/>
</dbReference>
<dbReference type="GO" id="GO:0031177">
    <property type="term" value="F:phosphopantetheine binding"/>
    <property type="evidence" value="ECO:0007669"/>
    <property type="project" value="InterPro"/>
</dbReference>
<reference evidence="4 5" key="1">
    <citation type="submission" date="2020-08" db="EMBL/GenBank/DDBJ databases">
        <title>Sequencing the genomes of 1000 actinobacteria strains.</title>
        <authorList>
            <person name="Klenk H.-P."/>
        </authorList>
    </citation>
    <scope>NUCLEOTIDE SEQUENCE [LARGE SCALE GENOMIC DNA]</scope>
    <source>
        <strain evidence="4 5">DSM 44230</strain>
    </source>
</reference>
<keyword evidence="5" id="KW-1185">Reference proteome</keyword>